<dbReference type="EMBL" id="MU003873">
    <property type="protein sequence ID" value="KAF2716479.1"/>
    <property type="molecule type" value="Genomic_DNA"/>
</dbReference>
<evidence type="ECO:0000256" key="8">
    <source>
        <dbReference type="ARBA" id="ARBA00023136"/>
    </source>
</evidence>
<organism evidence="14 15">
    <name type="scientific">Polychaeton citri CBS 116435</name>
    <dbReference type="NCBI Taxonomy" id="1314669"/>
    <lineage>
        <taxon>Eukaryota</taxon>
        <taxon>Fungi</taxon>
        <taxon>Dikarya</taxon>
        <taxon>Ascomycota</taxon>
        <taxon>Pezizomycotina</taxon>
        <taxon>Dothideomycetes</taxon>
        <taxon>Dothideomycetidae</taxon>
        <taxon>Capnodiales</taxon>
        <taxon>Capnodiaceae</taxon>
        <taxon>Polychaeton</taxon>
    </lineage>
</organism>
<name>A0A9P4Q1Q0_9PEZI</name>
<evidence type="ECO:0000256" key="5">
    <source>
        <dbReference type="ARBA" id="ARBA00022989"/>
    </source>
</evidence>
<dbReference type="PROSITE" id="PS00061">
    <property type="entry name" value="ADH_SHORT"/>
    <property type="match status" value="1"/>
</dbReference>
<dbReference type="Gene3D" id="3.40.50.720">
    <property type="entry name" value="NAD(P)-binding Rossmann-like Domain"/>
    <property type="match status" value="1"/>
</dbReference>
<dbReference type="PRINTS" id="PR00080">
    <property type="entry name" value="SDRFAMILY"/>
</dbReference>
<evidence type="ECO:0000256" key="1">
    <source>
        <dbReference type="ARBA" id="ARBA00004141"/>
    </source>
</evidence>
<reference evidence="14" key="1">
    <citation type="journal article" date="2020" name="Stud. Mycol.">
        <title>101 Dothideomycetes genomes: a test case for predicting lifestyles and emergence of pathogens.</title>
        <authorList>
            <person name="Haridas S."/>
            <person name="Albert R."/>
            <person name="Binder M."/>
            <person name="Bloem J."/>
            <person name="Labutti K."/>
            <person name="Salamov A."/>
            <person name="Andreopoulos B."/>
            <person name="Baker S."/>
            <person name="Barry K."/>
            <person name="Bills G."/>
            <person name="Bluhm B."/>
            <person name="Cannon C."/>
            <person name="Castanera R."/>
            <person name="Culley D."/>
            <person name="Daum C."/>
            <person name="Ezra D."/>
            <person name="Gonzalez J."/>
            <person name="Henrissat B."/>
            <person name="Kuo A."/>
            <person name="Liang C."/>
            <person name="Lipzen A."/>
            <person name="Lutzoni F."/>
            <person name="Magnuson J."/>
            <person name="Mondo S."/>
            <person name="Nolan M."/>
            <person name="Ohm R."/>
            <person name="Pangilinan J."/>
            <person name="Park H.-J."/>
            <person name="Ramirez L."/>
            <person name="Alfaro M."/>
            <person name="Sun H."/>
            <person name="Tritt A."/>
            <person name="Yoshinaga Y."/>
            <person name="Zwiers L.-H."/>
            <person name="Turgeon B."/>
            <person name="Goodwin S."/>
            <person name="Spatafora J."/>
            <person name="Crous P."/>
            <person name="Grigoriev I."/>
        </authorList>
    </citation>
    <scope>NUCLEOTIDE SEQUENCE</scope>
    <source>
        <strain evidence="14">CBS 116435</strain>
    </source>
</reference>
<dbReference type="PANTHER" id="PTHR24322">
    <property type="entry name" value="PKSB"/>
    <property type="match status" value="1"/>
</dbReference>
<dbReference type="GO" id="GO:0052650">
    <property type="term" value="F:all-trans-retinol dehydrogenase (NADP+) activity"/>
    <property type="evidence" value="ECO:0007669"/>
    <property type="project" value="UniProtKB-ARBA"/>
</dbReference>
<evidence type="ECO:0000256" key="4">
    <source>
        <dbReference type="ARBA" id="ARBA00022857"/>
    </source>
</evidence>
<dbReference type="PRINTS" id="PR00081">
    <property type="entry name" value="GDHRDH"/>
</dbReference>
<evidence type="ECO:0000256" key="7">
    <source>
        <dbReference type="ARBA" id="ARBA00023098"/>
    </source>
</evidence>
<keyword evidence="8 13" id="KW-0472">Membrane</keyword>
<keyword evidence="5 13" id="KW-1133">Transmembrane helix</keyword>
<evidence type="ECO:0000256" key="11">
    <source>
        <dbReference type="ARBA" id="ARBA00082544"/>
    </source>
</evidence>
<comment type="subcellular location">
    <subcellularLocation>
        <location evidence="1">Membrane</location>
        <topology evidence="1">Multi-pass membrane protein</topology>
    </subcellularLocation>
</comment>
<dbReference type="Pfam" id="PF00106">
    <property type="entry name" value="adh_short"/>
    <property type="match status" value="1"/>
</dbReference>
<evidence type="ECO:0000256" key="12">
    <source>
        <dbReference type="RuleBase" id="RU000363"/>
    </source>
</evidence>
<gene>
    <name evidence="14" type="ORF">K431DRAFT_289368</name>
</gene>
<keyword evidence="6" id="KW-0560">Oxidoreductase</keyword>
<keyword evidence="3 13" id="KW-0812">Transmembrane</keyword>
<dbReference type="InterPro" id="IPR020904">
    <property type="entry name" value="Sc_DH/Rdtase_CS"/>
</dbReference>
<evidence type="ECO:0000256" key="13">
    <source>
        <dbReference type="SAM" id="Phobius"/>
    </source>
</evidence>
<evidence type="ECO:0000256" key="3">
    <source>
        <dbReference type="ARBA" id="ARBA00022692"/>
    </source>
</evidence>
<accession>A0A9P4Q1Q0</accession>
<proteinExistence type="inferred from homology"/>
<comment type="similarity">
    <text evidence="2 12">Belongs to the short-chain dehydrogenases/reductases (SDR) family.</text>
</comment>
<dbReference type="InterPro" id="IPR002347">
    <property type="entry name" value="SDR_fam"/>
</dbReference>
<dbReference type="InterPro" id="IPR036291">
    <property type="entry name" value="NAD(P)-bd_dom_sf"/>
</dbReference>
<dbReference type="Proteomes" id="UP000799441">
    <property type="component" value="Unassembled WGS sequence"/>
</dbReference>
<keyword evidence="4" id="KW-0521">NADP</keyword>
<evidence type="ECO:0000256" key="10">
    <source>
        <dbReference type="ARBA" id="ARBA00068717"/>
    </source>
</evidence>
<sequence length="304" mass="33430">MFTSVLLIAVEWLFACGVMFCVHCFLSELAQNNFRFNAERHRYDWPNEIAVVTGAAGGFGRLITRGLADEGITVIALDLRDSLPADLQSHRKVFYYKCDITSPEAVRTVANTVRADHGNPSILVNNAGIAFESSILNITPERLRQIFEVNTLSHYYTVDAFVPSMITQRKGHIVTMASMASFVSRPGMVHYCMTKSALLAFHEGLAAELRSNERGFAAPEIKLTCVYPTWAMTPMAEPFRAQVQASGMAFIEPQSVANAVVNQVLSGRGRQIILGGGVGWIASIRAWPSWLSGGLALVEELMAR</sequence>
<protein>
    <recommendedName>
        <fullName evidence="10">Short-chain dehydrogenase/reductase 3</fullName>
    </recommendedName>
    <alternativeName>
        <fullName evidence="11">Retinal short-chain dehydrogenase/reductase 1</fullName>
    </alternativeName>
</protein>
<dbReference type="SUPFAM" id="SSF51735">
    <property type="entry name" value="NAD(P)-binding Rossmann-fold domains"/>
    <property type="match status" value="1"/>
</dbReference>
<evidence type="ECO:0000256" key="9">
    <source>
        <dbReference type="ARBA" id="ARBA00059620"/>
    </source>
</evidence>
<dbReference type="PANTHER" id="PTHR24322:SF736">
    <property type="entry name" value="RETINOL DEHYDROGENASE 10"/>
    <property type="match status" value="1"/>
</dbReference>
<evidence type="ECO:0000256" key="2">
    <source>
        <dbReference type="ARBA" id="ARBA00006484"/>
    </source>
</evidence>
<comment type="caution">
    <text evidence="14">The sequence shown here is derived from an EMBL/GenBank/DDBJ whole genome shotgun (WGS) entry which is preliminary data.</text>
</comment>
<dbReference type="OrthoDB" id="10253736at2759"/>
<feature type="transmembrane region" description="Helical" evidence="13">
    <location>
        <begin position="6"/>
        <end position="26"/>
    </location>
</feature>
<evidence type="ECO:0000313" key="15">
    <source>
        <dbReference type="Proteomes" id="UP000799441"/>
    </source>
</evidence>
<dbReference type="FunFam" id="3.40.50.720:FF:000131">
    <property type="entry name" value="Short-chain dehydrogenase/reductase 3"/>
    <property type="match status" value="1"/>
</dbReference>
<evidence type="ECO:0000256" key="6">
    <source>
        <dbReference type="ARBA" id="ARBA00023002"/>
    </source>
</evidence>
<evidence type="ECO:0000313" key="14">
    <source>
        <dbReference type="EMBL" id="KAF2716479.1"/>
    </source>
</evidence>
<keyword evidence="7" id="KW-0443">Lipid metabolism</keyword>
<keyword evidence="15" id="KW-1185">Reference proteome</keyword>
<comment type="function">
    <text evidence="9">Catalyzes the reduction of all-trans-retinal to all-trans-retinol in the presence of NADPH.</text>
</comment>
<dbReference type="AlphaFoldDB" id="A0A9P4Q1Q0"/>
<dbReference type="GO" id="GO:0016020">
    <property type="term" value="C:membrane"/>
    <property type="evidence" value="ECO:0007669"/>
    <property type="project" value="UniProtKB-SubCell"/>
</dbReference>